<dbReference type="Proteomes" id="UP000032534">
    <property type="component" value="Unassembled WGS sequence"/>
</dbReference>
<dbReference type="EMBL" id="JTHP01000001">
    <property type="protein sequence ID" value="KJD47394.1"/>
    <property type="molecule type" value="Genomic_DNA"/>
</dbReference>
<accession>A0A0D7X8E1</accession>
<sequence>MIKKNRNWIILFIGIALMVGVADYFTQARQATSELIVPTIISKESLHLFDDTLVNDADK</sequence>
<dbReference type="OrthoDB" id="9888565at2"/>
<protein>
    <submittedName>
        <fullName evidence="1">Uncharacterized protein</fullName>
    </submittedName>
</protein>
<keyword evidence="2" id="KW-1185">Reference proteome</keyword>
<comment type="caution">
    <text evidence="1">The sequence shown here is derived from an EMBL/GenBank/DDBJ whole genome shotgun (WGS) entry which is preliminary data.</text>
</comment>
<dbReference type="PATRIC" id="fig|159743.3.peg.10"/>
<dbReference type="RefSeq" id="WP_044644188.1">
    <property type="nucleotide sequence ID" value="NZ_JTHP01000001.1"/>
</dbReference>
<organism evidence="1 2">
    <name type="scientific">Paenibacillus terrae</name>
    <dbReference type="NCBI Taxonomy" id="159743"/>
    <lineage>
        <taxon>Bacteria</taxon>
        <taxon>Bacillati</taxon>
        <taxon>Bacillota</taxon>
        <taxon>Bacilli</taxon>
        <taxon>Bacillales</taxon>
        <taxon>Paenibacillaceae</taxon>
        <taxon>Paenibacillus</taxon>
    </lineage>
</organism>
<evidence type="ECO:0000313" key="2">
    <source>
        <dbReference type="Proteomes" id="UP000032534"/>
    </source>
</evidence>
<gene>
    <name evidence="1" type="ORF">QD47_00050</name>
</gene>
<name>A0A0D7X8E1_9BACL</name>
<proteinExistence type="predicted"/>
<dbReference type="AlphaFoldDB" id="A0A0D7X8E1"/>
<evidence type="ECO:0000313" key="1">
    <source>
        <dbReference type="EMBL" id="KJD47394.1"/>
    </source>
</evidence>
<reference evidence="1 2" key="1">
    <citation type="submission" date="2014-11" db="EMBL/GenBank/DDBJ databases">
        <title>Draft Genome Sequences of Paenibacillus polymyxa NRRL B-30509 and Paenibacillus terrae NRRL B-30644, Strains from a Poultry Environment that Produce Tridecaptin A and Paenicidins.</title>
        <authorList>
            <person name="van Belkum M.J."/>
            <person name="Lohans C.T."/>
            <person name="Vederas J.C."/>
        </authorList>
    </citation>
    <scope>NUCLEOTIDE SEQUENCE [LARGE SCALE GENOMIC DNA]</scope>
    <source>
        <strain evidence="1 2">NRRL B-30644</strain>
    </source>
</reference>